<dbReference type="EMBL" id="CAAALY010000167">
    <property type="protein sequence ID" value="VEL06642.1"/>
    <property type="molecule type" value="Genomic_DNA"/>
</dbReference>
<gene>
    <name evidence="1" type="ORF">PXEA_LOCUS82</name>
</gene>
<proteinExistence type="predicted"/>
<evidence type="ECO:0000313" key="1">
    <source>
        <dbReference type="EMBL" id="VEL06642.1"/>
    </source>
</evidence>
<sequence length="237" mass="27056">MVWLSICIRPCTWYILRRFIVIVVGIISECCHSLHKASDPDLPHGLAALFLILPVDRFHSVSVPVCVLIQALFLKALEARTLLPHRAERLCSGSHACRIAALTTFGKRLHEQNRRELQDVTSVDAVPRDYFAPWSHARKKLENFRNFIGQIDEHLNSRWKEGERLPFLDVEVIRSNGSLKNKLFRNSLRRMATFIDNVDYGAGEMSENVPSPRSDAGDYGAYYDRGLRTRSVLLKSP</sequence>
<organism evidence="1 2">
    <name type="scientific">Protopolystoma xenopodis</name>
    <dbReference type="NCBI Taxonomy" id="117903"/>
    <lineage>
        <taxon>Eukaryota</taxon>
        <taxon>Metazoa</taxon>
        <taxon>Spiralia</taxon>
        <taxon>Lophotrochozoa</taxon>
        <taxon>Platyhelminthes</taxon>
        <taxon>Monogenea</taxon>
        <taxon>Polyopisthocotylea</taxon>
        <taxon>Polystomatidea</taxon>
        <taxon>Polystomatidae</taxon>
        <taxon>Protopolystoma</taxon>
    </lineage>
</organism>
<dbReference type="Proteomes" id="UP000784294">
    <property type="component" value="Unassembled WGS sequence"/>
</dbReference>
<reference evidence="1" key="1">
    <citation type="submission" date="2018-11" db="EMBL/GenBank/DDBJ databases">
        <authorList>
            <consortium name="Pathogen Informatics"/>
        </authorList>
    </citation>
    <scope>NUCLEOTIDE SEQUENCE</scope>
</reference>
<dbReference type="OrthoDB" id="10018421at2759"/>
<protein>
    <submittedName>
        <fullName evidence="1">Uncharacterized protein</fullName>
    </submittedName>
</protein>
<comment type="caution">
    <text evidence="1">The sequence shown here is derived from an EMBL/GenBank/DDBJ whole genome shotgun (WGS) entry which is preliminary data.</text>
</comment>
<name>A0A3S5CB08_9PLAT</name>
<dbReference type="AlphaFoldDB" id="A0A3S5CB08"/>
<keyword evidence="2" id="KW-1185">Reference proteome</keyword>
<evidence type="ECO:0000313" key="2">
    <source>
        <dbReference type="Proteomes" id="UP000784294"/>
    </source>
</evidence>
<accession>A0A3S5CB08</accession>